<dbReference type="Proteomes" id="UP001169760">
    <property type="component" value="Unassembled WGS sequence"/>
</dbReference>
<dbReference type="AlphaFoldDB" id="A0AAW7XAJ8"/>
<organism evidence="2 3">
    <name type="scientific">Saccharophagus degradans</name>
    <dbReference type="NCBI Taxonomy" id="86304"/>
    <lineage>
        <taxon>Bacteria</taxon>
        <taxon>Pseudomonadati</taxon>
        <taxon>Pseudomonadota</taxon>
        <taxon>Gammaproteobacteria</taxon>
        <taxon>Cellvibrionales</taxon>
        <taxon>Cellvibrionaceae</taxon>
        <taxon>Saccharophagus</taxon>
    </lineage>
</organism>
<sequence>MTNTINEYTDEQGKSPYAQWLGALRDVRAKAKIIMQVDKMELGLFGDVEPIGEGLSELRIHYGPGYRVYYGKEGQTVYLLLCGGDKSTQPKDIKKAKEYWKEHKRRNQHDT</sequence>
<comment type="caution">
    <text evidence="2">The sequence shown here is derived from an EMBL/GenBank/DDBJ whole genome shotgun (WGS) entry which is preliminary data.</text>
</comment>
<dbReference type="PANTHER" id="PTHR41791">
    <property type="entry name" value="SSL7039 PROTEIN"/>
    <property type="match status" value="1"/>
</dbReference>
<feature type="compositionally biased region" description="Basic and acidic residues" evidence="1">
    <location>
        <begin position="88"/>
        <end position="101"/>
    </location>
</feature>
<dbReference type="PIRSF" id="PIRSF028744">
    <property type="entry name" value="Addict_mod_HI1419"/>
    <property type="match status" value="1"/>
</dbReference>
<feature type="region of interest" description="Disordered" evidence="1">
    <location>
        <begin position="86"/>
        <end position="111"/>
    </location>
</feature>
<name>A0AAW7XAJ8_9GAMM</name>
<dbReference type="EMBL" id="JAUOPB010000028">
    <property type="protein sequence ID" value="MDO6424920.1"/>
    <property type="molecule type" value="Genomic_DNA"/>
</dbReference>
<protein>
    <submittedName>
        <fullName evidence="2">Type II toxin-antitoxin system RelE/ParE family toxin</fullName>
    </submittedName>
</protein>
<evidence type="ECO:0000313" key="3">
    <source>
        <dbReference type="Proteomes" id="UP001169760"/>
    </source>
</evidence>
<dbReference type="NCBIfam" id="TIGR02683">
    <property type="entry name" value="upstrm_HI1419"/>
    <property type="match status" value="1"/>
</dbReference>
<gene>
    <name evidence="2" type="ORF">Q4521_20705</name>
</gene>
<evidence type="ECO:0000313" key="2">
    <source>
        <dbReference type="EMBL" id="MDO6424920.1"/>
    </source>
</evidence>
<dbReference type="RefSeq" id="WP_280946564.1">
    <property type="nucleotide sequence ID" value="NZ_CP123764.1"/>
</dbReference>
<reference evidence="2" key="1">
    <citation type="submission" date="2023-07" db="EMBL/GenBank/DDBJ databases">
        <title>Genome content predicts the carbon catabolic preferences of heterotrophic bacteria.</title>
        <authorList>
            <person name="Gralka M."/>
        </authorList>
    </citation>
    <scope>NUCLEOTIDE SEQUENCE</scope>
    <source>
        <strain evidence="2">I3M17_2</strain>
    </source>
</reference>
<proteinExistence type="predicted"/>
<accession>A0AAW7XAJ8</accession>
<evidence type="ECO:0000256" key="1">
    <source>
        <dbReference type="SAM" id="MobiDB-lite"/>
    </source>
</evidence>
<dbReference type="PANTHER" id="PTHR41791:SF1">
    <property type="entry name" value="SSL7039 PROTEIN"/>
    <property type="match status" value="1"/>
</dbReference>
<dbReference type="Pfam" id="PF05973">
    <property type="entry name" value="Gp49"/>
    <property type="match status" value="1"/>
</dbReference>
<feature type="compositionally biased region" description="Basic residues" evidence="1">
    <location>
        <begin position="102"/>
        <end position="111"/>
    </location>
</feature>
<dbReference type="InterPro" id="IPR009241">
    <property type="entry name" value="HigB-like"/>
</dbReference>
<dbReference type="InterPro" id="IPR014056">
    <property type="entry name" value="TypeIITA-like_toxin_pred"/>
</dbReference>